<reference evidence="3 4" key="2">
    <citation type="submission" date="2024-02" db="EMBL/GenBank/DDBJ databases">
        <title>The Genome Sequence of Enterococcus sp. DIV0159.</title>
        <authorList>
            <person name="Earl A."/>
            <person name="Manson A."/>
            <person name="Gilmore M."/>
            <person name="Sanders J."/>
            <person name="Shea T."/>
            <person name="Howe W."/>
            <person name="Livny J."/>
            <person name="Cuomo C."/>
            <person name="Neafsey D."/>
            <person name="Birren B."/>
        </authorList>
    </citation>
    <scope>NUCLEOTIDE SEQUENCE [LARGE SCALE GENOMIC DNA]</scope>
    <source>
        <strain evidence="3 4">665A</strain>
    </source>
</reference>
<feature type="transmembrane region" description="Helical" evidence="1">
    <location>
        <begin position="80"/>
        <end position="98"/>
    </location>
</feature>
<organism evidence="3 4">
    <name type="scientific">Candidatus Enterococcus ferrettii</name>
    <dbReference type="NCBI Taxonomy" id="2815324"/>
    <lineage>
        <taxon>Bacteria</taxon>
        <taxon>Bacillati</taxon>
        <taxon>Bacillota</taxon>
        <taxon>Bacilli</taxon>
        <taxon>Lactobacillales</taxon>
        <taxon>Enterococcaceae</taxon>
        <taxon>Enterococcus</taxon>
    </lineage>
</organism>
<name>A0ABV0EVA0_9ENTE</name>
<dbReference type="EMBL" id="JAFREL020000005">
    <property type="protein sequence ID" value="MEO1772568.1"/>
    <property type="molecule type" value="Genomic_DNA"/>
</dbReference>
<proteinExistence type="predicted"/>
<feature type="transmembrane region" description="Helical" evidence="1">
    <location>
        <begin position="58"/>
        <end position="74"/>
    </location>
</feature>
<reference evidence="3 4" key="1">
    <citation type="submission" date="2021-03" db="EMBL/GenBank/DDBJ databases">
        <authorList>
            <person name="Gilmore M.S."/>
            <person name="Schwartzman J."/>
            <person name="Van Tyne D."/>
            <person name="Martin M."/>
            <person name="Earl A.M."/>
            <person name="Manson A.L."/>
            <person name="Straub T."/>
            <person name="Salamzade R."/>
            <person name="Saavedra J."/>
            <person name="Lebreton F."/>
            <person name="Prichula J."/>
            <person name="Schaufler K."/>
            <person name="Gaca A."/>
            <person name="Sgardioli B."/>
            <person name="Wagenaar J."/>
            <person name="Strong T."/>
        </authorList>
    </citation>
    <scope>NUCLEOTIDE SEQUENCE [LARGE SCALE GENOMIC DNA]</scope>
    <source>
        <strain evidence="3 4">665A</strain>
    </source>
</reference>
<accession>A0ABV0EVA0</accession>
<dbReference type="Proteomes" id="UP000664357">
    <property type="component" value="Unassembled WGS sequence"/>
</dbReference>
<feature type="domain" description="Bacterial Pleckstrin homology" evidence="2">
    <location>
        <begin position="351"/>
        <end position="439"/>
    </location>
</feature>
<sequence length="455" mass="52642">MNLFMWGILVFCNFIMALTLSLAAKPHNHVIIENTLPVDKLDDPQVVTLAKQYRKRQFQIAFFLSVIEAILLLPMKDYLFMLLFFLLLMLSIGCGYYLQIRYIRKMRRIIEENHWQLAIASVQINTKLVREKNEKMVSVTWFVLAGGLSLLLFYFAYATMGNLLLIATVLLIEFSLIGGWYLVSRLPVRALTNDQEINRQYNNLTKYYWSFLMVGMGIFFPPLIYFPLLSLSSWQNQFILLTAIEFAMLVFLVIFTVAWLLTLRRKQDALLDQSSDFRYQGDDYYWRYGVYYNPEDSRFMVPDRIGLNLSVNLAKTGAKIMMALGGIVLLIALFISVVPLYVLDNHPDPFTYTVNDKNVTLEGPFVSKRAIPLTKIQQVDLVEELPKRGLRTNGFATDHYAMGSFKLDGKAANLFIDHHSHPILLIQTAAKNYYYTNKSPAKTRKAYQEIKQELK</sequence>
<comment type="caution">
    <text evidence="3">The sequence shown here is derived from an EMBL/GenBank/DDBJ whole genome shotgun (WGS) entry which is preliminary data.</text>
</comment>
<gene>
    <name evidence="3" type="ORF">JZO67_004550</name>
</gene>
<keyword evidence="1" id="KW-0472">Membrane</keyword>
<feature type="transmembrane region" description="Helical" evidence="1">
    <location>
        <begin position="136"/>
        <end position="157"/>
    </location>
</feature>
<feature type="transmembrane region" description="Helical" evidence="1">
    <location>
        <begin position="238"/>
        <end position="261"/>
    </location>
</feature>
<evidence type="ECO:0000313" key="3">
    <source>
        <dbReference type="EMBL" id="MEO1772568.1"/>
    </source>
</evidence>
<feature type="transmembrane region" description="Helical" evidence="1">
    <location>
        <begin position="207"/>
        <end position="226"/>
    </location>
</feature>
<protein>
    <recommendedName>
        <fullName evidence="2">Bacterial Pleckstrin homology domain-containing protein</fullName>
    </recommendedName>
</protein>
<evidence type="ECO:0000259" key="2">
    <source>
        <dbReference type="Pfam" id="PF10882"/>
    </source>
</evidence>
<keyword evidence="4" id="KW-1185">Reference proteome</keyword>
<keyword evidence="1" id="KW-0812">Transmembrane</keyword>
<feature type="transmembrane region" description="Helical" evidence="1">
    <location>
        <begin position="320"/>
        <end position="343"/>
    </location>
</feature>
<keyword evidence="1" id="KW-1133">Transmembrane helix</keyword>
<dbReference type="InterPro" id="IPR027783">
    <property type="entry name" value="Bacterial_PH-related"/>
</dbReference>
<evidence type="ECO:0000313" key="4">
    <source>
        <dbReference type="Proteomes" id="UP000664357"/>
    </source>
</evidence>
<dbReference type="Pfam" id="PF10882">
    <property type="entry name" value="bPH_5"/>
    <property type="match status" value="1"/>
</dbReference>
<dbReference type="RefSeq" id="WP_207701112.1">
    <property type="nucleotide sequence ID" value="NZ_JAFREL020000005.1"/>
</dbReference>
<evidence type="ECO:0000256" key="1">
    <source>
        <dbReference type="SAM" id="Phobius"/>
    </source>
</evidence>
<feature type="transmembrane region" description="Helical" evidence="1">
    <location>
        <begin position="163"/>
        <end position="183"/>
    </location>
</feature>
<feature type="transmembrane region" description="Helical" evidence="1">
    <location>
        <begin position="6"/>
        <end position="24"/>
    </location>
</feature>